<keyword evidence="2" id="KW-1003">Cell membrane</keyword>
<dbReference type="EMBL" id="VOGC01000002">
    <property type="protein sequence ID" value="MQN00810.1"/>
    <property type="molecule type" value="Genomic_DNA"/>
</dbReference>
<gene>
    <name evidence="8" type="ORF">FRC54_02290</name>
</gene>
<evidence type="ECO:0000256" key="5">
    <source>
        <dbReference type="ARBA" id="ARBA00023136"/>
    </source>
</evidence>
<accession>A0A6N7IXZ8</accession>
<reference evidence="8" key="1">
    <citation type="journal article" date="2020" name="Appl. Environ. Microbiol.">
        <title>Medium-Chain Fatty Acid Synthesis by 'Candidatus Weimeria bifida' gen. nov., sp. nov., and 'Candidatus Pseudoramibacter fermentans' sp. nov.</title>
        <authorList>
            <person name="Scarborough M.J."/>
            <person name="Myers K.S."/>
            <person name="Donohue T.J."/>
            <person name="Noguera D.R."/>
        </authorList>
    </citation>
    <scope>NUCLEOTIDE SEQUENCE</scope>
    <source>
        <strain evidence="8">LCO1.1</strain>
    </source>
</reference>
<evidence type="ECO:0000256" key="3">
    <source>
        <dbReference type="ARBA" id="ARBA00022692"/>
    </source>
</evidence>
<feature type="transmembrane region" description="Helical" evidence="6">
    <location>
        <begin position="652"/>
        <end position="675"/>
    </location>
</feature>
<feature type="transmembrane region" description="Helical" evidence="6">
    <location>
        <begin position="615"/>
        <end position="640"/>
    </location>
</feature>
<keyword evidence="5 6" id="KW-0472">Membrane</keyword>
<evidence type="ECO:0000256" key="2">
    <source>
        <dbReference type="ARBA" id="ARBA00022475"/>
    </source>
</evidence>
<dbReference type="InterPro" id="IPR004869">
    <property type="entry name" value="MMPL_dom"/>
</dbReference>
<dbReference type="PANTHER" id="PTHR33406">
    <property type="entry name" value="MEMBRANE PROTEIN MJ1562-RELATED"/>
    <property type="match status" value="1"/>
</dbReference>
<feature type="transmembrane region" description="Helical" evidence="6">
    <location>
        <begin position="521"/>
        <end position="540"/>
    </location>
</feature>
<feature type="transmembrane region" description="Helical" evidence="6">
    <location>
        <begin position="350"/>
        <end position="371"/>
    </location>
</feature>
<protein>
    <submittedName>
        <fullName evidence="8">MMPL family transporter</fullName>
    </submittedName>
</protein>
<comment type="subcellular location">
    <subcellularLocation>
        <location evidence="1">Cell membrane</location>
        <topology evidence="1">Multi-pass membrane protein</topology>
    </subcellularLocation>
</comment>
<keyword evidence="3 6" id="KW-0812">Transmembrane</keyword>
<feature type="transmembrane region" description="Helical" evidence="6">
    <location>
        <begin position="202"/>
        <end position="221"/>
    </location>
</feature>
<keyword evidence="4 6" id="KW-1133">Transmembrane helix</keyword>
<evidence type="ECO:0000256" key="6">
    <source>
        <dbReference type="SAM" id="Phobius"/>
    </source>
</evidence>
<evidence type="ECO:0000259" key="7">
    <source>
        <dbReference type="Pfam" id="PF03176"/>
    </source>
</evidence>
<feature type="transmembrane region" description="Helical" evidence="6">
    <location>
        <begin position="547"/>
        <end position="567"/>
    </location>
</feature>
<evidence type="ECO:0000256" key="4">
    <source>
        <dbReference type="ARBA" id="ARBA00022989"/>
    </source>
</evidence>
<feature type="transmembrane region" description="Helical" evidence="6">
    <location>
        <begin position="573"/>
        <end position="594"/>
    </location>
</feature>
<organism evidence="8 9">
    <name type="scientific">Candidatus Weimeria bifida</name>
    <dbReference type="NCBI Taxonomy" id="2599074"/>
    <lineage>
        <taxon>Bacteria</taxon>
        <taxon>Bacillati</taxon>
        <taxon>Bacillota</taxon>
        <taxon>Clostridia</taxon>
        <taxon>Lachnospirales</taxon>
        <taxon>Lachnospiraceae</taxon>
        <taxon>Candidatus Weimeria</taxon>
    </lineage>
</organism>
<dbReference type="GO" id="GO:0005886">
    <property type="term" value="C:plasma membrane"/>
    <property type="evidence" value="ECO:0007669"/>
    <property type="project" value="UniProtKB-SubCell"/>
</dbReference>
<dbReference type="AlphaFoldDB" id="A0A6N7IXZ8"/>
<feature type="transmembrane region" description="Helical" evidence="6">
    <location>
        <begin position="176"/>
        <end position="195"/>
    </location>
</feature>
<proteinExistence type="predicted"/>
<dbReference type="Pfam" id="PF03176">
    <property type="entry name" value="MMPL"/>
    <property type="match status" value="2"/>
</dbReference>
<sequence>MLKFGKAVVKGRFLILIASVLLLIPAIIGYVHTKVNYDILSYLPENIDTMKGQDILLDKFGTGAYSTVVIEGMDNKQLKKTADTISKIPHVKKVLWYGSFGDMNIPKEALPTKVYKFIHNAKSNSDLMFVLYDQGTSETGTMNALNAMDKKLSKQCFVAGMASVTNDTKNLSKKEVPFYVLLAVILCTIVLMLTLDSAFVPILFLVSIGMAVVYNLGTNFLQGQISYLTQALAAVLQLGVTMDYSIFLWHSYEEQKTVFDDNKNAMAHAVAKTFGSIAGSSTTTIAGFIALCFMSFRIGLDLGVVMAKGVLFGLISCVTILPSLILVFDPIVRRTNHKVIMPDLGRTSKWIVKHCYVFFVIFLLLIFPAFYGQAHTKVYYDLASKLPDSMKSKKANEKMNKEFKMGATSIIIADSKLDSQKSEQMINDIKKLDGIKMAVSMDSLTGPMVPSSAIPDSIRTKLKKGDKQLMVVTSNYATASNAINKQCNQIEKIIKNYDKSAMLIGEAPCTKDLMEITNTDFNRVNSVSIIIVFLIILIEFRSISIPIILVAVIEFAIFINMGIPYYTGTTLPFIASIVIGTIQLGSTVDYAILMTNRYKVNRYNGLEKHAAITDALGGSMTSIIASALTFFGTTFGVAVYSDIDIISSMCNLMARGALISMAVVIFLLPSMFMIFDKVIIHTSAGFINKNAVTQTNTNTAKA</sequence>
<feature type="domain" description="Membrane transport protein MMPL" evidence="7">
    <location>
        <begin position="387"/>
        <end position="674"/>
    </location>
</feature>
<evidence type="ECO:0000313" key="8">
    <source>
        <dbReference type="EMBL" id="MQN00810.1"/>
    </source>
</evidence>
<feature type="domain" description="Membrane transport protein MMPL" evidence="7">
    <location>
        <begin position="155"/>
        <end position="331"/>
    </location>
</feature>
<dbReference type="Gene3D" id="1.20.1640.10">
    <property type="entry name" value="Multidrug efflux transporter AcrB transmembrane domain"/>
    <property type="match status" value="2"/>
</dbReference>
<feature type="transmembrane region" description="Helical" evidence="6">
    <location>
        <begin position="273"/>
        <end position="298"/>
    </location>
</feature>
<feature type="transmembrane region" description="Helical" evidence="6">
    <location>
        <begin position="310"/>
        <end position="329"/>
    </location>
</feature>
<evidence type="ECO:0000256" key="1">
    <source>
        <dbReference type="ARBA" id="ARBA00004651"/>
    </source>
</evidence>
<evidence type="ECO:0000313" key="9">
    <source>
        <dbReference type="Proteomes" id="UP000460257"/>
    </source>
</evidence>
<dbReference type="SUPFAM" id="SSF82866">
    <property type="entry name" value="Multidrug efflux transporter AcrB transmembrane domain"/>
    <property type="match status" value="2"/>
</dbReference>
<dbReference type="PANTHER" id="PTHR33406:SF13">
    <property type="entry name" value="MEMBRANE PROTEIN YDFJ"/>
    <property type="match status" value="1"/>
</dbReference>
<dbReference type="Proteomes" id="UP000460257">
    <property type="component" value="Unassembled WGS sequence"/>
</dbReference>
<name>A0A6N7IXZ8_9FIRM</name>
<comment type="caution">
    <text evidence="8">The sequence shown here is derived from an EMBL/GenBank/DDBJ whole genome shotgun (WGS) entry which is preliminary data.</text>
</comment>
<dbReference type="InterPro" id="IPR050545">
    <property type="entry name" value="Mycobact_MmpL"/>
</dbReference>
<keyword evidence="9" id="KW-1185">Reference proteome</keyword>